<organism evidence="1 2">
    <name type="scientific">Alginatibacterium sediminis</name>
    <dbReference type="NCBI Taxonomy" id="2164068"/>
    <lineage>
        <taxon>Bacteria</taxon>
        <taxon>Pseudomonadati</taxon>
        <taxon>Pseudomonadota</taxon>
        <taxon>Gammaproteobacteria</taxon>
        <taxon>Alteromonadales</taxon>
        <taxon>Alteromonadaceae</taxon>
        <taxon>Alginatibacterium</taxon>
    </lineage>
</organism>
<reference evidence="1 2" key="1">
    <citation type="submission" date="2018-09" db="EMBL/GenBank/DDBJ databases">
        <authorList>
            <person name="Wang Z."/>
        </authorList>
    </citation>
    <scope>NUCLEOTIDE SEQUENCE [LARGE SCALE GENOMIC DNA]</scope>
    <source>
        <strain evidence="1 2">ALS 81</strain>
    </source>
</reference>
<dbReference type="OrthoDB" id="6381565at2"/>
<name>A0A420EBR8_9ALTE</name>
<dbReference type="Proteomes" id="UP000286482">
    <property type="component" value="Unassembled WGS sequence"/>
</dbReference>
<comment type="caution">
    <text evidence="1">The sequence shown here is derived from an EMBL/GenBank/DDBJ whole genome shotgun (WGS) entry which is preliminary data.</text>
</comment>
<dbReference type="EMBL" id="RAQO01000006">
    <property type="protein sequence ID" value="RKF18121.1"/>
    <property type="molecule type" value="Genomic_DNA"/>
</dbReference>
<dbReference type="AlphaFoldDB" id="A0A420EBR8"/>
<evidence type="ECO:0000313" key="2">
    <source>
        <dbReference type="Proteomes" id="UP000286482"/>
    </source>
</evidence>
<protein>
    <submittedName>
        <fullName evidence="1">Uncharacterized protein</fullName>
    </submittedName>
</protein>
<accession>A0A420EBR8</accession>
<proteinExistence type="predicted"/>
<evidence type="ECO:0000313" key="1">
    <source>
        <dbReference type="EMBL" id="RKF18121.1"/>
    </source>
</evidence>
<gene>
    <name evidence="1" type="ORF">DBZ36_12870</name>
</gene>
<sequence length="294" mass="34407">MRLKLVFFVLASLAAAWYITLQVRAHNQLQFRSSQVCQAAIASEFFVAMVSDVQQTAPGQYRVFQANVDCQIEDQALLLRYLEQQQIYRFEHQQDQLTMIRVNLDRPNRIRLFSLSEFKQSEVNLDLAHALRRLFGESAQGEQAIEQSIVLQKSNYICAYSEIERVNIRTLYRNPEDFEPVQTSSVFLDHAEVLMPYLETLLVQSLLDDETLVLYRQRLHELSLQFKQKMPEQMRWLEQSETKPLEWLQTELLNYHLSDFAKLNPRLHIPKSCEDLSSLDEQLSRLLSPAIVTP</sequence>
<dbReference type="RefSeq" id="WP_147395025.1">
    <property type="nucleotide sequence ID" value="NZ_RAQO01000006.1"/>
</dbReference>
<keyword evidence="2" id="KW-1185">Reference proteome</keyword>